<organism evidence="8 9">
    <name type="scientific">Cellvibrio fibrivorans</name>
    <dbReference type="NCBI Taxonomy" id="126350"/>
    <lineage>
        <taxon>Bacteria</taxon>
        <taxon>Pseudomonadati</taxon>
        <taxon>Pseudomonadota</taxon>
        <taxon>Gammaproteobacteria</taxon>
        <taxon>Cellvibrionales</taxon>
        <taxon>Cellvibrionaceae</taxon>
        <taxon>Cellvibrio</taxon>
    </lineage>
</organism>
<evidence type="ECO:0000256" key="4">
    <source>
        <dbReference type="ARBA" id="ARBA00017099"/>
    </source>
</evidence>
<dbReference type="NCBIfam" id="TIGR01214">
    <property type="entry name" value="rmlD"/>
    <property type="match status" value="1"/>
</dbReference>
<comment type="similarity">
    <text evidence="2 6">Belongs to the dTDP-4-dehydrorhamnose reductase family.</text>
</comment>
<dbReference type="EC" id="1.1.1.133" evidence="3 6"/>
<comment type="function">
    <text evidence="6">Catalyzes the reduction of dTDP-6-deoxy-L-lyxo-4-hexulose to yield dTDP-L-rhamnose.</text>
</comment>
<evidence type="ECO:0000313" key="8">
    <source>
        <dbReference type="EMBL" id="MDR7088693.1"/>
    </source>
</evidence>
<comment type="catalytic activity">
    <reaction evidence="5 6">
        <text>dTDP-beta-L-rhamnose + NADP(+) = dTDP-4-dehydro-beta-L-rhamnose + NADPH + H(+)</text>
        <dbReference type="Rhea" id="RHEA:21796"/>
        <dbReference type="ChEBI" id="CHEBI:15378"/>
        <dbReference type="ChEBI" id="CHEBI:57510"/>
        <dbReference type="ChEBI" id="CHEBI:57783"/>
        <dbReference type="ChEBI" id="CHEBI:58349"/>
        <dbReference type="ChEBI" id="CHEBI:62830"/>
        <dbReference type="EC" id="1.1.1.133"/>
    </reaction>
</comment>
<reference evidence="8 9" key="1">
    <citation type="submission" date="2023-07" db="EMBL/GenBank/DDBJ databases">
        <title>Sorghum-associated microbial communities from plants grown in Nebraska, USA.</title>
        <authorList>
            <person name="Schachtman D."/>
        </authorList>
    </citation>
    <scope>NUCLEOTIDE SEQUENCE [LARGE SCALE GENOMIC DNA]</scope>
    <source>
        <strain evidence="8 9">BE190</strain>
    </source>
</reference>
<dbReference type="InterPro" id="IPR036291">
    <property type="entry name" value="NAD(P)-bd_dom_sf"/>
</dbReference>
<comment type="pathway">
    <text evidence="1 6">Carbohydrate biosynthesis; dTDP-L-rhamnose biosynthesis.</text>
</comment>
<dbReference type="RefSeq" id="WP_310068644.1">
    <property type="nucleotide sequence ID" value="NZ_JAVDVX010000001.1"/>
</dbReference>
<evidence type="ECO:0000256" key="2">
    <source>
        <dbReference type="ARBA" id="ARBA00010944"/>
    </source>
</evidence>
<protein>
    <recommendedName>
        <fullName evidence="4 6">dTDP-4-dehydrorhamnose reductase</fullName>
        <ecNumber evidence="3 6">1.1.1.133</ecNumber>
    </recommendedName>
</protein>
<evidence type="ECO:0000259" key="7">
    <source>
        <dbReference type="Pfam" id="PF04321"/>
    </source>
</evidence>
<feature type="domain" description="RmlD-like substrate binding" evidence="7">
    <location>
        <begin position="8"/>
        <end position="299"/>
    </location>
</feature>
<accession>A0ABU1UU84</accession>
<dbReference type="Pfam" id="PF04321">
    <property type="entry name" value="RmlD_sub_bind"/>
    <property type="match status" value="1"/>
</dbReference>
<evidence type="ECO:0000256" key="3">
    <source>
        <dbReference type="ARBA" id="ARBA00012929"/>
    </source>
</evidence>
<dbReference type="Gene3D" id="3.90.25.10">
    <property type="entry name" value="UDP-galactose 4-epimerase, domain 1"/>
    <property type="match status" value="1"/>
</dbReference>
<dbReference type="Gene3D" id="3.40.50.720">
    <property type="entry name" value="NAD(P)-binding Rossmann-like Domain"/>
    <property type="match status" value="1"/>
</dbReference>
<dbReference type="InterPro" id="IPR029903">
    <property type="entry name" value="RmlD-like-bd"/>
</dbReference>
<dbReference type="SUPFAM" id="SSF51735">
    <property type="entry name" value="NAD(P)-binding Rossmann-fold domains"/>
    <property type="match status" value="1"/>
</dbReference>
<keyword evidence="6 8" id="KW-0560">Oxidoreductase</keyword>
<dbReference type="PANTHER" id="PTHR10491">
    <property type="entry name" value="DTDP-4-DEHYDRORHAMNOSE REDUCTASE"/>
    <property type="match status" value="1"/>
</dbReference>
<sequence>MSLSDKHMKVLITGANGQLGYALQKTAPAVIGAGKMLLQLIPVARTEFDLAQPESLLARLDTYQPDAIINAAAYTAVDKAEANQELAQCINATAVSVIAQWCEQKKIPLIQVSTDFVFDGKKSSPYQPDDKTNPLGVYAQTKLAGELAALENCSTSYIVRTGWVYCEHGANFVKTMLRLAAERETLGVVADQVGTPTYAIHLAQMIWQLLVQRPTQKIFHCSDAGVASWYDFAVAIFAEAKAVGLLEKVPHVKPIATSDYPTPAQRPFYSVLDKQITWSILGISPCHWQSAVASMLAAYKKQQI</sequence>
<keyword evidence="9" id="KW-1185">Reference proteome</keyword>
<dbReference type="InterPro" id="IPR005913">
    <property type="entry name" value="dTDP_dehydrorham_reduct"/>
</dbReference>
<name>A0ABU1UU84_9GAMM</name>
<dbReference type="Proteomes" id="UP001253595">
    <property type="component" value="Unassembled WGS sequence"/>
</dbReference>
<evidence type="ECO:0000313" key="9">
    <source>
        <dbReference type="Proteomes" id="UP001253595"/>
    </source>
</evidence>
<evidence type="ECO:0000256" key="1">
    <source>
        <dbReference type="ARBA" id="ARBA00004781"/>
    </source>
</evidence>
<keyword evidence="6" id="KW-0521">NADP</keyword>
<dbReference type="EMBL" id="JAVDVX010000001">
    <property type="protein sequence ID" value="MDR7088693.1"/>
    <property type="molecule type" value="Genomic_DNA"/>
</dbReference>
<dbReference type="GO" id="GO:0008831">
    <property type="term" value="F:dTDP-4-dehydrorhamnose reductase activity"/>
    <property type="evidence" value="ECO:0007669"/>
    <property type="project" value="UniProtKB-EC"/>
</dbReference>
<comment type="caution">
    <text evidence="8">The sequence shown here is derived from an EMBL/GenBank/DDBJ whole genome shotgun (WGS) entry which is preliminary data.</text>
</comment>
<dbReference type="PANTHER" id="PTHR10491:SF4">
    <property type="entry name" value="METHIONINE ADENOSYLTRANSFERASE 2 SUBUNIT BETA"/>
    <property type="match status" value="1"/>
</dbReference>
<dbReference type="CDD" id="cd05254">
    <property type="entry name" value="dTDP_HR_like_SDR_e"/>
    <property type="match status" value="1"/>
</dbReference>
<comment type="cofactor">
    <cofactor evidence="6">
        <name>Mg(2+)</name>
        <dbReference type="ChEBI" id="CHEBI:18420"/>
    </cofactor>
    <text evidence="6">Binds 1 Mg(2+) ion per monomer.</text>
</comment>
<proteinExistence type="inferred from homology"/>
<evidence type="ECO:0000256" key="5">
    <source>
        <dbReference type="ARBA" id="ARBA00048200"/>
    </source>
</evidence>
<evidence type="ECO:0000256" key="6">
    <source>
        <dbReference type="RuleBase" id="RU364082"/>
    </source>
</evidence>
<gene>
    <name evidence="8" type="ORF">J2X05_000696</name>
</gene>